<dbReference type="InterPro" id="IPR029787">
    <property type="entry name" value="Nucleotide_cyclase"/>
</dbReference>
<dbReference type="InterPro" id="IPR001610">
    <property type="entry name" value="PAC"/>
</dbReference>
<dbReference type="InterPro" id="IPR035965">
    <property type="entry name" value="PAS-like_dom_sf"/>
</dbReference>
<dbReference type="InterPro" id="IPR000014">
    <property type="entry name" value="PAS"/>
</dbReference>
<dbReference type="PROSITE" id="PS50112">
    <property type="entry name" value="PAS"/>
    <property type="match status" value="1"/>
</dbReference>
<dbReference type="NCBIfam" id="TIGR00229">
    <property type="entry name" value="sensory_box"/>
    <property type="match status" value="2"/>
</dbReference>
<dbReference type="CDD" id="cd01948">
    <property type="entry name" value="EAL"/>
    <property type="match status" value="1"/>
</dbReference>
<evidence type="ECO:0000259" key="1">
    <source>
        <dbReference type="PROSITE" id="PS50112"/>
    </source>
</evidence>
<dbReference type="InterPro" id="IPR035919">
    <property type="entry name" value="EAL_sf"/>
</dbReference>
<protein>
    <submittedName>
        <fullName evidence="5">EAL domain-containing protein</fullName>
    </submittedName>
</protein>
<gene>
    <name evidence="5" type="ORF">GH266_12835</name>
</gene>
<dbReference type="Gene3D" id="3.20.20.450">
    <property type="entry name" value="EAL domain"/>
    <property type="match status" value="1"/>
</dbReference>
<name>A0A857C8K3_9HYPH</name>
<feature type="domain" description="PAC" evidence="2">
    <location>
        <begin position="336"/>
        <end position="390"/>
    </location>
</feature>
<dbReference type="InterPro" id="IPR043128">
    <property type="entry name" value="Rev_trsase/Diguanyl_cyclase"/>
</dbReference>
<dbReference type="Gene3D" id="3.30.70.270">
    <property type="match status" value="1"/>
</dbReference>
<accession>A0A857C8K3</accession>
<dbReference type="Pfam" id="PF00990">
    <property type="entry name" value="GGDEF"/>
    <property type="match status" value="1"/>
</dbReference>
<evidence type="ECO:0000259" key="2">
    <source>
        <dbReference type="PROSITE" id="PS50113"/>
    </source>
</evidence>
<dbReference type="InterPro" id="IPR013656">
    <property type="entry name" value="PAS_4"/>
</dbReference>
<sequence>MDRDDSSSEPASAQETGILESTRGLTAVLDCLPHSAWIFDRSGRYVFQNRIDRETHGSAVGLLPSEAGLGPEEGQAWTEMHLRVIGGERVHYSREMETSRGRVVSETSIEPVMADGVILGGVGVSVDQTSRTDAVRRLNEAHQRLAEFVAVSSDWVWETDEEHRFTSVMGDGERLGLDFARWIGRTRWEVANGDPGTDPLWKDYAETVARQLPIVNFIFPGVRTNGDPIWVEVNGRPRRSPDGRFLGYRGVTRDVTRRETMAEQLRRSDIVIRATNNAVVVCDRAGRVRWVNTAFERLTGYSEAEVLGQKPGALLQCPETDPETVREMGAAIAEGRPVRVQVLNQSRTGRRYWLDLDIRPIREEGAEPEGFVGVQTDVTELVEARALLHDVIETIPDAIAAFDAEDRLILFNRSYRDYYALSAKLIREGTPFEDILRHGVAAGQYMDPGATEEQREAWILNRIEIHRNPPSEPSIQLLSDGRWLQVSERRSTSGAIVGARTDITALKQAELAIRHTAETDGLTQLANRSVMTRELDKALQGKRTRDRVGAFVIIDLDHFKSINDTLGHDAGDALLRVVAQRLRRLLRRGDVVARLGGDEFAVLLTGLANELAAERMAEKLHKALTARTRLGDRMMRPGISMGVTLFPADGDTPTDIIKNADIALYQSKAQGRNGWTLFNPQLRRRLERRHELGDALRRAISAEEIDVAFQPQLGFGDRRIVGFEVLARWQHAGQTISPLEFIGIAEDLGLGGVLGRAIMERAFATFSEAAGERSAPGQLAINLATSQLKDPHFPDYVAEALARYALDPRQLEFEVTETVLLDRSAERIAETLTALRRLGISLALDDFGTGYASLTHLKRFPVSRLKIDQSFVRNIGQSEDDAAIVRAIIGLAHSLGMTTVAEGVETQAQLLYLEQLGCDIAQGFFIGRPARLPSWWVAPREPAESGNHSI</sequence>
<dbReference type="InterPro" id="IPR001633">
    <property type="entry name" value="EAL_dom"/>
</dbReference>
<feature type="domain" description="EAL" evidence="3">
    <location>
        <begin position="689"/>
        <end position="943"/>
    </location>
</feature>
<feature type="domain" description="GGDEF" evidence="4">
    <location>
        <begin position="547"/>
        <end position="680"/>
    </location>
</feature>
<dbReference type="CDD" id="cd01949">
    <property type="entry name" value="GGDEF"/>
    <property type="match status" value="1"/>
</dbReference>
<feature type="domain" description="PAC" evidence="2">
    <location>
        <begin position="215"/>
        <end position="267"/>
    </location>
</feature>
<evidence type="ECO:0000313" key="5">
    <source>
        <dbReference type="EMBL" id="QGZ35300.1"/>
    </source>
</evidence>
<dbReference type="SUPFAM" id="SSF141868">
    <property type="entry name" value="EAL domain-like"/>
    <property type="match status" value="1"/>
</dbReference>
<dbReference type="KEGG" id="siw:GH266_12835"/>
<dbReference type="SMART" id="SM00091">
    <property type="entry name" value="PAS"/>
    <property type="match status" value="2"/>
</dbReference>
<dbReference type="PROSITE" id="PS50883">
    <property type="entry name" value="EAL"/>
    <property type="match status" value="1"/>
</dbReference>
<dbReference type="OrthoDB" id="9814202at2"/>
<dbReference type="InterPro" id="IPR052155">
    <property type="entry name" value="Biofilm_reg_signaling"/>
</dbReference>
<dbReference type="EMBL" id="CP046908">
    <property type="protein sequence ID" value="QGZ35300.1"/>
    <property type="molecule type" value="Genomic_DNA"/>
</dbReference>
<dbReference type="CDD" id="cd00130">
    <property type="entry name" value="PAS"/>
    <property type="match status" value="2"/>
</dbReference>
<dbReference type="PANTHER" id="PTHR44757">
    <property type="entry name" value="DIGUANYLATE CYCLASE DGCP"/>
    <property type="match status" value="1"/>
</dbReference>
<organism evidence="5 6">
    <name type="scientific">Stappia indica</name>
    <dbReference type="NCBI Taxonomy" id="538381"/>
    <lineage>
        <taxon>Bacteria</taxon>
        <taxon>Pseudomonadati</taxon>
        <taxon>Pseudomonadota</taxon>
        <taxon>Alphaproteobacteria</taxon>
        <taxon>Hyphomicrobiales</taxon>
        <taxon>Stappiaceae</taxon>
        <taxon>Stappia</taxon>
    </lineage>
</organism>
<dbReference type="PROSITE" id="PS50113">
    <property type="entry name" value="PAC"/>
    <property type="match status" value="2"/>
</dbReference>
<dbReference type="NCBIfam" id="TIGR00254">
    <property type="entry name" value="GGDEF"/>
    <property type="match status" value="1"/>
</dbReference>
<dbReference type="PROSITE" id="PS50887">
    <property type="entry name" value="GGDEF"/>
    <property type="match status" value="1"/>
</dbReference>
<dbReference type="Pfam" id="PF08448">
    <property type="entry name" value="PAS_4"/>
    <property type="match status" value="1"/>
</dbReference>
<dbReference type="AlphaFoldDB" id="A0A857C8K3"/>
<dbReference type="InterPro" id="IPR000160">
    <property type="entry name" value="GGDEF_dom"/>
</dbReference>
<dbReference type="FunFam" id="3.30.70.270:FF:000001">
    <property type="entry name" value="Diguanylate cyclase domain protein"/>
    <property type="match status" value="1"/>
</dbReference>
<feature type="domain" description="PAS" evidence="1">
    <location>
        <begin position="271"/>
        <end position="335"/>
    </location>
</feature>
<dbReference type="Pfam" id="PF13426">
    <property type="entry name" value="PAS_9"/>
    <property type="match status" value="1"/>
</dbReference>
<evidence type="ECO:0000259" key="3">
    <source>
        <dbReference type="PROSITE" id="PS50883"/>
    </source>
</evidence>
<dbReference type="InterPro" id="IPR000700">
    <property type="entry name" value="PAS-assoc_C"/>
</dbReference>
<dbReference type="SMART" id="SM00052">
    <property type="entry name" value="EAL"/>
    <property type="match status" value="1"/>
</dbReference>
<evidence type="ECO:0000313" key="6">
    <source>
        <dbReference type="Proteomes" id="UP000435648"/>
    </source>
</evidence>
<dbReference type="GO" id="GO:0003824">
    <property type="term" value="F:catalytic activity"/>
    <property type="evidence" value="ECO:0007669"/>
    <property type="project" value="UniProtKB-ARBA"/>
</dbReference>
<dbReference type="SUPFAM" id="SSF55785">
    <property type="entry name" value="PYP-like sensor domain (PAS domain)"/>
    <property type="match status" value="3"/>
</dbReference>
<evidence type="ECO:0000259" key="4">
    <source>
        <dbReference type="PROSITE" id="PS50887"/>
    </source>
</evidence>
<dbReference type="Pfam" id="PF12860">
    <property type="entry name" value="PAS_7"/>
    <property type="match status" value="1"/>
</dbReference>
<dbReference type="PANTHER" id="PTHR44757:SF2">
    <property type="entry name" value="BIOFILM ARCHITECTURE MAINTENANCE PROTEIN MBAA"/>
    <property type="match status" value="1"/>
</dbReference>
<proteinExistence type="predicted"/>
<dbReference type="RefSeq" id="WP_158194176.1">
    <property type="nucleotide sequence ID" value="NZ_CP046908.1"/>
</dbReference>
<dbReference type="Proteomes" id="UP000435648">
    <property type="component" value="Chromosome"/>
</dbReference>
<dbReference type="Pfam" id="PF00563">
    <property type="entry name" value="EAL"/>
    <property type="match status" value="1"/>
</dbReference>
<reference evidence="5 6" key="1">
    <citation type="submission" date="2019-12" db="EMBL/GenBank/DDBJ databases">
        <title>The genome of Stappia indica PHM037.</title>
        <authorList>
            <person name="Kacar D."/>
            <person name="Galan B."/>
            <person name="Canedo L."/>
            <person name="Rodriguez P."/>
            <person name="de la Calle F."/>
            <person name="Garcia J.L."/>
        </authorList>
    </citation>
    <scope>NUCLEOTIDE SEQUENCE [LARGE SCALE GENOMIC DNA]</scope>
    <source>
        <strain evidence="5 6">PHM037</strain>
    </source>
</reference>
<dbReference type="SUPFAM" id="SSF55073">
    <property type="entry name" value="Nucleotide cyclase"/>
    <property type="match status" value="1"/>
</dbReference>
<dbReference type="Gene3D" id="3.30.450.20">
    <property type="entry name" value="PAS domain"/>
    <property type="match status" value="4"/>
</dbReference>
<dbReference type="SMART" id="SM00086">
    <property type="entry name" value="PAC"/>
    <property type="match status" value="2"/>
</dbReference>
<dbReference type="SMART" id="SM00267">
    <property type="entry name" value="GGDEF"/>
    <property type="match status" value="1"/>
</dbReference>